<evidence type="ECO:0000313" key="2">
    <source>
        <dbReference type="EMBL" id="ARF56988.1"/>
    </source>
</evidence>
<dbReference type="RefSeq" id="WP_083107004.1">
    <property type="nucleotide sequence ID" value="NZ_CP020569.1"/>
</dbReference>
<dbReference type="OrthoDB" id="4320909at2"/>
<gene>
    <name evidence="2" type="ORF">B1H19_24960</name>
</gene>
<dbReference type="EMBL" id="CP020569">
    <property type="protein sequence ID" value="ARF56988.1"/>
    <property type="molecule type" value="Genomic_DNA"/>
</dbReference>
<feature type="region of interest" description="Disordered" evidence="1">
    <location>
        <begin position="1"/>
        <end position="22"/>
    </location>
</feature>
<accession>A0A1V0TW46</accession>
<feature type="compositionally biased region" description="Pro residues" evidence="1">
    <location>
        <begin position="1"/>
        <end position="15"/>
    </location>
</feature>
<sequence length="104" mass="11211">MTTPFPSPSIPPTPRLLPWTTPDGDKPCYLLTDAEGGYLSDRADRMEAVQLDMGKGLLEHAQEMVDDPATDTRQLRFLSVQLGAALRDAVRIAESRGGGATARG</sequence>
<keyword evidence="3" id="KW-1185">Reference proteome</keyword>
<evidence type="ECO:0000313" key="3">
    <source>
        <dbReference type="Proteomes" id="UP000192726"/>
    </source>
</evidence>
<protein>
    <submittedName>
        <fullName evidence="2">Uncharacterized protein</fullName>
    </submittedName>
</protein>
<proteinExistence type="predicted"/>
<dbReference type="AlphaFoldDB" id="A0A1V0TW46"/>
<dbReference type="KEGG" id="sgv:B1H19_24960"/>
<dbReference type="Proteomes" id="UP000192726">
    <property type="component" value="Chromosome"/>
</dbReference>
<organism evidence="2 3">
    <name type="scientific">Streptomyces gilvosporeus</name>
    <dbReference type="NCBI Taxonomy" id="553510"/>
    <lineage>
        <taxon>Bacteria</taxon>
        <taxon>Bacillati</taxon>
        <taxon>Actinomycetota</taxon>
        <taxon>Actinomycetes</taxon>
        <taxon>Kitasatosporales</taxon>
        <taxon>Streptomycetaceae</taxon>
        <taxon>Streptomyces</taxon>
    </lineage>
</organism>
<name>A0A1V0TW46_9ACTN</name>
<evidence type="ECO:0000256" key="1">
    <source>
        <dbReference type="SAM" id="MobiDB-lite"/>
    </source>
</evidence>
<reference evidence="2 3" key="1">
    <citation type="submission" date="2017-04" db="EMBL/GenBank/DDBJ databases">
        <title>Complete Genome Sequence of Streptomyces gilvosporeus F607, a Capable Producer of Natamycin.</title>
        <authorList>
            <person name="Zong G."/>
            <person name="Zhong C."/>
            <person name="Fu J."/>
            <person name="Qin R."/>
            <person name="Cao G."/>
        </authorList>
    </citation>
    <scope>NUCLEOTIDE SEQUENCE [LARGE SCALE GENOMIC DNA]</scope>
    <source>
        <strain evidence="2 3">F607</strain>
    </source>
</reference>